<dbReference type="GO" id="GO:0005737">
    <property type="term" value="C:cytoplasm"/>
    <property type="evidence" value="ECO:0007669"/>
    <property type="project" value="UniProtKB-SubCell"/>
</dbReference>
<dbReference type="PANTHER" id="PTHR40596">
    <property type="entry name" value="CITRATE LYASE ALPHA CHAIN"/>
    <property type="match status" value="1"/>
</dbReference>
<comment type="catalytic activity">
    <reaction evidence="1">
        <text>citrate = oxaloacetate + acetate</text>
        <dbReference type="Rhea" id="RHEA:10760"/>
        <dbReference type="ChEBI" id="CHEBI:16452"/>
        <dbReference type="ChEBI" id="CHEBI:16947"/>
        <dbReference type="ChEBI" id="CHEBI:30089"/>
        <dbReference type="EC" id="4.1.3.6"/>
    </reaction>
</comment>
<evidence type="ECO:0000256" key="1">
    <source>
        <dbReference type="PIRNR" id="PIRNR009451"/>
    </source>
</evidence>
<organism evidence="2 3">
    <name type="scientific">Alkaliphilus metalliredigens (strain QYMF)</name>
    <dbReference type="NCBI Taxonomy" id="293826"/>
    <lineage>
        <taxon>Bacteria</taxon>
        <taxon>Bacillati</taxon>
        <taxon>Bacillota</taxon>
        <taxon>Clostridia</taxon>
        <taxon>Peptostreptococcales</taxon>
        <taxon>Natronincolaceae</taxon>
        <taxon>Alkaliphilus</taxon>
    </lineage>
</organism>
<dbReference type="InterPro" id="IPR006472">
    <property type="entry name" value="Citrate_lyase_asu"/>
</dbReference>
<dbReference type="GO" id="GO:0008815">
    <property type="term" value="F:citrate (pro-3S)-lyase activity"/>
    <property type="evidence" value="ECO:0007669"/>
    <property type="project" value="UniProtKB-UniRule"/>
</dbReference>
<dbReference type="GO" id="GO:0008814">
    <property type="term" value="F:citrate CoA-transferase activity"/>
    <property type="evidence" value="ECO:0007669"/>
    <property type="project" value="UniProtKB-UniRule"/>
</dbReference>
<keyword evidence="1 2" id="KW-0456">Lyase</keyword>
<dbReference type="EC" id="2.8.3.10" evidence="1"/>
<dbReference type="RefSeq" id="WP_012064500.1">
    <property type="nucleotide sequence ID" value="NC_009633.1"/>
</dbReference>
<dbReference type="STRING" id="293826.Amet_3409"/>
<dbReference type="HOGENOM" id="CLU_046521_2_0_9"/>
<proteinExistence type="predicted"/>
<dbReference type="PIRSF" id="PIRSF009451">
    <property type="entry name" value="Citrt_lyas_alpha"/>
    <property type="match status" value="1"/>
</dbReference>
<dbReference type="InterPro" id="IPR037171">
    <property type="entry name" value="NagB/RpiA_transferase-like"/>
</dbReference>
<reference evidence="3" key="1">
    <citation type="journal article" date="2016" name="Genome Announc.">
        <title>Complete genome sequence of Alkaliphilus metalliredigens strain QYMF, an alkaliphilic and metal-reducing bacterium isolated from borax-contaminated leachate ponds.</title>
        <authorList>
            <person name="Hwang C."/>
            <person name="Copeland A."/>
            <person name="Lucas S."/>
            <person name="Lapidus A."/>
            <person name="Barry K."/>
            <person name="Detter J.C."/>
            <person name="Glavina Del Rio T."/>
            <person name="Hammon N."/>
            <person name="Israni S."/>
            <person name="Dalin E."/>
            <person name="Tice H."/>
            <person name="Pitluck S."/>
            <person name="Chertkov O."/>
            <person name="Brettin T."/>
            <person name="Bruce D."/>
            <person name="Han C."/>
            <person name="Schmutz J."/>
            <person name="Larimer F."/>
            <person name="Land M.L."/>
            <person name="Hauser L."/>
            <person name="Kyrpides N."/>
            <person name="Mikhailova N."/>
            <person name="Ye Q."/>
            <person name="Zhou J."/>
            <person name="Richardson P."/>
            <person name="Fields M.W."/>
        </authorList>
    </citation>
    <scope>NUCLEOTIDE SEQUENCE [LARGE SCALE GENOMIC DNA]</scope>
    <source>
        <strain evidence="3">QYMF</strain>
    </source>
</reference>
<keyword evidence="1 2" id="KW-0808">Transferase</keyword>
<dbReference type="Pfam" id="PF04223">
    <property type="entry name" value="CitF"/>
    <property type="match status" value="1"/>
</dbReference>
<dbReference type="EC" id="4.1.3.6" evidence="1"/>
<dbReference type="AlphaFoldDB" id="A6TTL9"/>
<comment type="subcellular location">
    <subcellularLocation>
        <location evidence="1">Cytoplasm</location>
    </subcellularLocation>
</comment>
<dbReference type="Gene3D" id="3.40.1080.10">
    <property type="entry name" value="Glutaconate Coenzyme A-transferase"/>
    <property type="match status" value="2"/>
</dbReference>
<dbReference type="eggNOG" id="COG3051">
    <property type="taxonomic scope" value="Bacteria"/>
</dbReference>
<name>A6TTL9_ALKMQ</name>
<comment type="catalytic activity">
    <reaction evidence="1">
        <text>citrate + acetyl-CoA = (3S)-citryl-CoA + acetate</text>
        <dbReference type="Rhea" id="RHEA:19405"/>
        <dbReference type="ChEBI" id="CHEBI:16947"/>
        <dbReference type="ChEBI" id="CHEBI:30089"/>
        <dbReference type="ChEBI" id="CHEBI:57288"/>
        <dbReference type="ChEBI" id="CHEBI:57321"/>
        <dbReference type="EC" id="2.8.3.10"/>
    </reaction>
</comment>
<dbReference type="PANTHER" id="PTHR40596:SF1">
    <property type="entry name" value="CITRATE LYASE ALPHA CHAIN"/>
    <property type="match status" value="1"/>
</dbReference>
<dbReference type="GO" id="GO:0006084">
    <property type="term" value="P:acetyl-CoA metabolic process"/>
    <property type="evidence" value="ECO:0007669"/>
    <property type="project" value="UniProtKB-UniRule"/>
</dbReference>
<protein>
    <recommendedName>
        <fullName evidence="1">Citrate lyase alpha chain</fullName>
        <shortName evidence="1">Citrase alpha chain</shortName>
        <ecNumber evidence="1">2.8.3.10</ecNumber>
        <ecNumber evidence="1">4.1.3.6</ecNumber>
    </recommendedName>
    <alternativeName>
        <fullName evidence="1">Citrate (pro-3S)-lyase alpha chain</fullName>
    </alternativeName>
    <alternativeName>
        <fullName evidence="1">Citrate CoA-transferase subunit</fullName>
    </alternativeName>
</protein>
<keyword evidence="3" id="KW-1185">Reference proteome</keyword>
<evidence type="ECO:0000313" key="3">
    <source>
        <dbReference type="Proteomes" id="UP000001572"/>
    </source>
</evidence>
<dbReference type="SUPFAM" id="SSF100950">
    <property type="entry name" value="NagB/RpiA/CoA transferase-like"/>
    <property type="match status" value="2"/>
</dbReference>
<dbReference type="Proteomes" id="UP000001572">
    <property type="component" value="Chromosome"/>
</dbReference>
<dbReference type="EMBL" id="CP000724">
    <property type="protein sequence ID" value="ABR49537.1"/>
    <property type="molecule type" value="Genomic_DNA"/>
</dbReference>
<dbReference type="KEGG" id="amt:Amet_3409"/>
<dbReference type="GO" id="GO:0009346">
    <property type="term" value="C:ATP-independent citrate lyase complex"/>
    <property type="evidence" value="ECO:0007669"/>
    <property type="project" value="UniProtKB-UniRule"/>
</dbReference>
<evidence type="ECO:0000313" key="2">
    <source>
        <dbReference type="EMBL" id="ABR49537.1"/>
    </source>
</evidence>
<sequence length="513" mass="54848">MKNILGREMPEYIQGYGTVRPFKGALASLGVVQKKAVKLESAVPGEKKVVASIHEVIEKCEIKDGMTVSFHHHLRNGDHVLNMVLAELKKIGVKDIKVAASSIFPMHAPLVEHMKSGMVTGLYANYMSGPVAEAVSRGLLKYPAVMHTHGGRARAIESGDLLIDIAFIAAPTCDTYGNINGVEGKSACGTLGYAVPDAMYAEKVVAITDNLVAYPACPMEITQEHIDYVVQVDSIGDPKGIVSGTTKITNDPVGLKIAKMTSQVIEASGLLEDGFSFQTGAGGTSLAVASYVKKLMQQKEIRGSFAAGGITGYMVDMFKEGLFESLLDVQCFDLRAVESYRQNQRHQNMSASMYGNPHNKGAVVNNLDVMILGATEIDTGFNANVTTGSSGMIMGGSGGHSDTAAGAKLAIVVTQLVKGRLPIVVDHVTTVTTPGETIDVLVTERGIAVNPNRLDLMKKLEKTNLPILSIEALKEMAEAMTGVPEKIELDDQLVAVIEYRDGTVIDTVKKIKN</sequence>
<gene>
    <name evidence="2" type="ordered locus">Amet_3409</name>
</gene>
<accession>A6TTL9</accession>
<keyword evidence="1" id="KW-0963">Cytoplasm</keyword>
<dbReference type="OrthoDB" id="9767643at2"/>
<dbReference type="NCBIfam" id="TIGR01584">
    <property type="entry name" value="citF"/>
    <property type="match status" value="1"/>
</dbReference>